<comment type="caution">
    <text evidence="2">The sequence shown here is derived from an EMBL/GenBank/DDBJ whole genome shotgun (WGS) entry which is preliminary data.</text>
</comment>
<evidence type="ECO:0000313" key="3">
    <source>
        <dbReference type="Proteomes" id="UP001212997"/>
    </source>
</evidence>
<name>A0AAD5YBH7_9APHY</name>
<gene>
    <name evidence="2" type="ORF">NLI96_g8017</name>
</gene>
<protein>
    <submittedName>
        <fullName evidence="2">Uncharacterized protein</fullName>
    </submittedName>
</protein>
<dbReference type="AlphaFoldDB" id="A0AAD5YBH7"/>
<evidence type="ECO:0000256" key="1">
    <source>
        <dbReference type="SAM" id="MobiDB-lite"/>
    </source>
</evidence>
<proteinExistence type="predicted"/>
<accession>A0AAD5YBH7</accession>
<keyword evidence="3" id="KW-1185">Reference proteome</keyword>
<dbReference type="EMBL" id="JANAWD010000349">
    <property type="protein sequence ID" value="KAJ3480907.1"/>
    <property type="molecule type" value="Genomic_DNA"/>
</dbReference>
<sequence>MDLFAALPPLRWLIYESRVPTRHIAIAGLCFASALALQATFSKPPKCDKHCRHEEKRPRVKCRCCSRAGQPLPSRRGHDHNQSTQTPKKEIPVGLVKDIHHKEPRKQHHDIVPRAEPNTHRNKCKQPEIQPQFQLPPAPVVPDVIAQPPPMRRQPLPSLPRYPPPPGFKQRLLPPGTPYHVNNRPPLIEDSHFSPFQKSALNAHPNQNLNVPENVVPSRFQLREPFSPWADEPNLNQSGIPTIRPDDRTLNAGTGYINPLCQVPKPNDLGNAGPFLEQLFYAELRIRI</sequence>
<organism evidence="2 3">
    <name type="scientific">Meripilus lineatus</name>
    <dbReference type="NCBI Taxonomy" id="2056292"/>
    <lineage>
        <taxon>Eukaryota</taxon>
        <taxon>Fungi</taxon>
        <taxon>Dikarya</taxon>
        <taxon>Basidiomycota</taxon>
        <taxon>Agaricomycotina</taxon>
        <taxon>Agaricomycetes</taxon>
        <taxon>Polyporales</taxon>
        <taxon>Meripilaceae</taxon>
        <taxon>Meripilus</taxon>
    </lineage>
</organism>
<feature type="region of interest" description="Disordered" evidence="1">
    <location>
        <begin position="68"/>
        <end position="88"/>
    </location>
</feature>
<dbReference type="Proteomes" id="UP001212997">
    <property type="component" value="Unassembled WGS sequence"/>
</dbReference>
<reference evidence="2" key="1">
    <citation type="submission" date="2022-07" db="EMBL/GenBank/DDBJ databases">
        <title>Genome Sequence of Physisporinus lineatus.</title>
        <authorList>
            <person name="Buettner E."/>
        </authorList>
    </citation>
    <scope>NUCLEOTIDE SEQUENCE</scope>
    <source>
        <strain evidence="2">VT162</strain>
    </source>
</reference>
<evidence type="ECO:0000313" key="2">
    <source>
        <dbReference type="EMBL" id="KAJ3480907.1"/>
    </source>
</evidence>